<accession>A0A1U9LIP2</accession>
<dbReference type="RefSeq" id="WP_077931952.1">
    <property type="nucleotide sequence ID" value="NZ_CP014688.1"/>
</dbReference>
<gene>
    <name evidence="1" type="ORF">A0U91_14965</name>
</gene>
<proteinExistence type="predicted"/>
<dbReference type="KEGG" id="aper:A0U91_14965"/>
<name>A0A1U9LIP2_9PROT</name>
<dbReference type="EMBL" id="CP014688">
    <property type="protein sequence ID" value="AQT06323.1"/>
    <property type="molecule type" value="Genomic_DNA"/>
</dbReference>
<protein>
    <submittedName>
        <fullName evidence="1">Uncharacterized protein</fullName>
    </submittedName>
</protein>
<dbReference type="AlphaFoldDB" id="A0A1U9LIP2"/>
<sequence>MANADHDNIKMPESMRRLSLDGAGKLIPVFMEHADDPDTTWKLSLLANRLCAISGEKLGETVSFICTPDEAELKSYRSMPIRPECADYILRCRPDVVELLAPGGPGFFVSHTTDNYVFNPSKMGFEATGDVVERFWDEGNIIPDEIILSLKTLMGR</sequence>
<evidence type="ECO:0000313" key="1">
    <source>
        <dbReference type="EMBL" id="AQT06323.1"/>
    </source>
</evidence>
<reference evidence="1 2" key="1">
    <citation type="submission" date="2016-03" db="EMBL/GenBank/DDBJ databases">
        <title>Acetic acid bacteria sequencing.</title>
        <authorList>
            <person name="Brandt J."/>
            <person name="Jakob F."/>
            <person name="Vogel R.F."/>
        </authorList>
    </citation>
    <scope>NUCLEOTIDE SEQUENCE [LARGE SCALE GENOMIC DNA]</scope>
    <source>
        <strain evidence="1 2">TMW2.1084</strain>
        <plasmid evidence="2">pac1084_1</plasmid>
    </source>
</reference>
<organism evidence="1 2">
    <name type="scientific">Acetobacter persici</name>
    <dbReference type="NCBI Taxonomy" id="1076596"/>
    <lineage>
        <taxon>Bacteria</taxon>
        <taxon>Pseudomonadati</taxon>
        <taxon>Pseudomonadota</taxon>
        <taxon>Alphaproteobacteria</taxon>
        <taxon>Acetobacterales</taxon>
        <taxon>Acetobacteraceae</taxon>
        <taxon>Acetobacter</taxon>
    </lineage>
</organism>
<geneLocation type="plasmid" evidence="2">
    <name>pac1084_1</name>
</geneLocation>
<evidence type="ECO:0000313" key="2">
    <source>
        <dbReference type="Proteomes" id="UP000189055"/>
    </source>
</evidence>
<keyword evidence="1" id="KW-0614">Plasmid</keyword>
<dbReference type="Proteomes" id="UP000189055">
    <property type="component" value="Plasmid pAC1084_1"/>
</dbReference>